<dbReference type="OrthoDB" id="414243at2759"/>
<dbReference type="SUPFAM" id="SSF47616">
    <property type="entry name" value="GST C-terminal domain-like"/>
    <property type="match status" value="1"/>
</dbReference>
<dbReference type="InterPro" id="IPR036282">
    <property type="entry name" value="Glutathione-S-Trfase_C_sf"/>
</dbReference>
<dbReference type="PANTHER" id="PTHR11571:SF150">
    <property type="entry name" value="GLUTATHIONE S-TRANSFERASE"/>
    <property type="match status" value="1"/>
</dbReference>
<dbReference type="SUPFAM" id="SSF52833">
    <property type="entry name" value="Thioredoxin-like"/>
    <property type="match status" value="1"/>
</dbReference>
<dbReference type="GO" id="GO:0006749">
    <property type="term" value="P:glutathione metabolic process"/>
    <property type="evidence" value="ECO:0007669"/>
    <property type="project" value="TreeGrafter"/>
</dbReference>
<dbReference type="PANTHER" id="PTHR11571">
    <property type="entry name" value="GLUTATHIONE S-TRANSFERASE"/>
    <property type="match status" value="1"/>
</dbReference>
<dbReference type="Proteomes" id="UP000756346">
    <property type="component" value="Unassembled WGS sequence"/>
</dbReference>
<dbReference type="InterPro" id="IPR036249">
    <property type="entry name" value="Thioredoxin-like_sf"/>
</dbReference>
<keyword evidence="4" id="KW-1185">Reference proteome</keyword>
<dbReference type="PROSITE" id="PS50405">
    <property type="entry name" value="GST_CTER"/>
    <property type="match status" value="1"/>
</dbReference>
<evidence type="ECO:0000259" key="1">
    <source>
        <dbReference type="PROSITE" id="PS50404"/>
    </source>
</evidence>
<dbReference type="EMBL" id="JAGTJQ010000007">
    <property type="protein sequence ID" value="KAH7027217.1"/>
    <property type="molecule type" value="Genomic_DNA"/>
</dbReference>
<feature type="domain" description="GST C-terminal" evidence="2">
    <location>
        <begin position="92"/>
        <end position="205"/>
    </location>
</feature>
<gene>
    <name evidence="3" type="ORF">B0I36DRAFT_136462</name>
</gene>
<evidence type="ECO:0000313" key="4">
    <source>
        <dbReference type="Proteomes" id="UP000756346"/>
    </source>
</evidence>
<dbReference type="InterPro" id="IPR004046">
    <property type="entry name" value="GST_C"/>
</dbReference>
<organism evidence="3 4">
    <name type="scientific">Microdochium trichocladiopsis</name>
    <dbReference type="NCBI Taxonomy" id="1682393"/>
    <lineage>
        <taxon>Eukaryota</taxon>
        <taxon>Fungi</taxon>
        <taxon>Dikarya</taxon>
        <taxon>Ascomycota</taxon>
        <taxon>Pezizomycotina</taxon>
        <taxon>Sordariomycetes</taxon>
        <taxon>Xylariomycetidae</taxon>
        <taxon>Xylariales</taxon>
        <taxon>Microdochiaceae</taxon>
        <taxon>Microdochium</taxon>
    </lineage>
</organism>
<feature type="domain" description="GST N-terminal" evidence="1">
    <location>
        <begin position="5"/>
        <end position="89"/>
    </location>
</feature>
<proteinExistence type="predicted"/>
<dbReference type="GeneID" id="70177840"/>
<sequence length="205" mass="23185">MSTKPVYHYLAIGRLGRGEVVRLFLQDAGIDFDEKRYPYDDTWPAASAKLQKEGLSKTGKLPSVEYKGKLLTQHVPTLRYLARDLGKYDGETNEEKYIADVVSDLYIDWRSAWVKALSGASDEYKTKTTVEYYKLVAEYYAQSGGPYLLGDRITYADFAVFQSWDNDKRIGTLPASLPAEITKLVEAMSQRPNIAAYLKENEAKA</sequence>
<dbReference type="AlphaFoldDB" id="A0A9P9BKN0"/>
<dbReference type="RefSeq" id="XP_046010016.1">
    <property type="nucleotide sequence ID" value="XM_046148294.1"/>
</dbReference>
<dbReference type="GO" id="GO:0004364">
    <property type="term" value="F:glutathione transferase activity"/>
    <property type="evidence" value="ECO:0007669"/>
    <property type="project" value="TreeGrafter"/>
</dbReference>
<dbReference type="CDD" id="cd03039">
    <property type="entry name" value="GST_N_Sigma_like"/>
    <property type="match status" value="1"/>
</dbReference>
<evidence type="ECO:0000313" key="3">
    <source>
        <dbReference type="EMBL" id="KAH7027217.1"/>
    </source>
</evidence>
<dbReference type="Gene3D" id="1.20.1050.10">
    <property type="match status" value="1"/>
</dbReference>
<dbReference type="InterPro" id="IPR010987">
    <property type="entry name" value="Glutathione-S-Trfase_C-like"/>
</dbReference>
<dbReference type="InterPro" id="IPR004045">
    <property type="entry name" value="Glutathione_S-Trfase_N"/>
</dbReference>
<comment type="caution">
    <text evidence="3">The sequence shown here is derived from an EMBL/GenBank/DDBJ whole genome shotgun (WGS) entry which is preliminary data.</text>
</comment>
<evidence type="ECO:0008006" key="5">
    <source>
        <dbReference type="Google" id="ProtNLM"/>
    </source>
</evidence>
<protein>
    <recommendedName>
        <fullName evidence="5">Glutathione S-transferase</fullName>
    </recommendedName>
</protein>
<evidence type="ECO:0000259" key="2">
    <source>
        <dbReference type="PROSITE" id="PS50405"/>
    </source>
</evidence>
<dbReference type="InterPro" id="IPR050213">
    <property type="entry name" value="GST_superfamily"/>
</dbReference>
<reference evidence="3" key="1">
    <citation type="journal article" date="2021" name="Nat. Commun.">
        <title>Genetic determinants of endophytism in the Arabidopsis root mycobiome.</title>
        <authorList>
            <person name="Mesny F."/>
            <person name="Miyauchi S."/>
            <person name="Thiergart T."/>
            <person name="Pickel B."/>
            <person name="Atanasova L."/>
            <person name="Karlsson M."/>
            <person name="Huettel B."/>
            <person name="Barry K.W."/>
            <person name="Haridas S."/>
            <person name="Chen C."/>
            <person name="Bauer D."/>
            <person name="Andreopoulos W."/>
            <person name="Pangilinan J."/>
            <person name="LaButti K."/>
            <person name="Riley R."/>
            <person name="Lipzen A."/>
            <person name="Clum A."/>
            <person name="Drula E."/>
            <person name="Henrissat B."/>
            <person name="Kohler A."/>
            <person name="Grigoriev I.V."/>
            <person name="Martin F.M."/>
            <person name="Hacquard S."/>
        </authorList>
    </citation>
    <scope>NUCLEOTIDE SEQUENCE</scope>
    <source>
        <strain evidence="3">MPI-CAGE-CH-0230</strain>
    </source>
</reference>
<name>A0A9P9BKN0_9PEZI</name>
<dbReference type="PROSITE" id="PS50404">
    <property type="entry name" value="GST_NTER"/>
    <property type="match status" value="1"/>
</dbReference>
<accession>A0A9P9BKN0</accession>
<dbReference type="Pfam" id="PF14497">
    <property type="entry name" value="GST_C_3"/>
    <property type="match status" value="1"/>
</dbReference>
<dbReference type="Gene3D" id="3.40.30.10">
    <property type="entry name" value="Glutaredoxin"/>
    <property type="match status" value="1"/>
</dbReference>